<keyword evidence="2" id="KW-1185">Reference proteome</keyword>
<accession>A0A9P4N523</accession>
<dbReference type="Proteomes" id="UP000800093">
    <property type="component" value="Unassembled WGS sequence"/>
</dbReference>
<gene>
    <name evidence="1" type="ORF">CC78DRAFT_514899</name>
</gene>
<evidence type="ECO:0000313" key="1">
    <source>
        <dbReference type="EMBL" id="KAF2265558.1"/>
    </source>
</evidence>
<sequence>MASMGDAAGQIDVDLAQRTTGSMFRDPNDWNLEKLRRLVYMDRIIPPQTTMNFMDCMYEGFLPGGGRTSFPAIYHDEVPLWNLPYSHWAPAPWNSMKYSLMDKLSGEYSKNGPAIPMPSRVQPLKARLWSGMVPMTGVRWKEKKLDDPDNYMGFFDLMLDILKIFMWFNDEQVQNAFRHGFNWLSDEYGKFETAINARRERNGISERVNITGQWAEYMEAIFTTMTNRTYNWLLQRVDEVQTKSLDEYKAAIDNAGNDVTAITAAGKVFFERVQDLNLLITRLDFTLFMPMEGYKGHTPAYGVRNLPLAVRQDVYYRIADSKSWESHEPFANDENRNVGLCDRDALLKYFRESRENRASIRKEFRGEPKKLGAEHWVTILKSRIDWYLSHGGDPERQTWGFVCYRLTYRQTPEEWIRFREKLEADLLKSGEWVEGADKVKATGGIQWLDGQELGISEGDIIAARRHFATFPMTPSFMRRMWKMDFLVVDPQSYDSYMSSMSERDESKPYGDMGGHVRLVDTAVYDPQLIKEVSPGFTGDFKVLTTLVFDELYPLLVSLTQRPLDLWPLARLHPHSTYVGQTVQSQEDEWELQRDLKANMLSSFFNYLRMQQGRED</sequence>
<dbReference type="AlphaFoldDB" id="A0A9P4N523"/>
<organism evidence="1 2">
    <name type="scientific">Lojkania enalia</name>
    <dbReference type="NCBI Taxonomy" id="147567"/>
    <lineage>
        <taxon>Eukaryota</taxon>
        <taxon>Fungi</taxon>
        <taxon>Dikarya</taxon>
        <taxon>Ascomycota</taxon>
        <taxon>Pezizomycotina</taxon>
        <taxon>Dothideomycetes</taxon>
        <taxon>Pleosporomycetidae</taxon>
        <taxon>Pleosporales</taxon>
        <taxon>Pleosporales incertae sedis</taxon>
        <taxon>Lojkania</taxon>
    </lineage>
</organism>
<protein>
    <submittedName>
        <fullName evidence="1">Uncharacterized protein</fullName>
    </submittedName>
</protein>
<dbReference type="OrthoDB" id="3437405at2759"/>
<reference evidence="2" key="1">
    <citation type="journal article" date="2020" name="Stud. Mycol.">
        <title>101 Dothideomycetes genomes: A test case for predicting lifestyles and emergence of pathogens.</title>
        <authorList>
            <person name="Haridas S."/>
            <person name="Albert R."/>
            <person name="Binder M."/>
            <person name="Bloem J."/>
            <person name="LaButti K."/>
            <person name="Salamov A."/>
            <person name="Andreopoulos B."/>
            <person name="Baker S."/>
            <person name="Barry K."/>
            <person name="Bills G."/>
            <person name="Bluhm B."/>
            <person name="Cannon C."/>
            <person name="Castanera R."/>
            <person name="Culley D."/>
            <person name="Daum C."/>
            <person name="Ezra D."/>
            <person name="Gonzalez J."/>
            <person name="Henrissat B."/>
            <person name="Kuo A."/>
            <person name="Liang C."/>
            <person name="Lipzen A."/>
            <person name="Lutzoni F."/>
            <person name="Magnuson J."/>
            <person name="Mondo S."/>
            <person name="Nolan M."/>
            <person name="Ohm R."/>
            <person name="Pangilinan J."/>
            <person name="Park H.-J."/>
            <person name="Ramirez L."/>
            <person name="Alfaro M."/>
            <person name="Sun H."/>
            <person name="Tritt A."/>
            <person name="Yoshinaga Y."/>
            <person name="Zwiers L.-H."/>
            <person name="Turgeon B."/>
            <person name="Goodwin S."/>
            <person name="Spatafora J."/>
            <person name="Crous P."/>
            <person name="Grigoriev I."/>
        </authorList>
    </citation>
    <scope>NUCLEOTIDE SEQUENCE [LARGE SCALE GENOMIC DNA]</scope>
    <source>
        <strain evidence="2">CBS 304.66</strain>
    </source>
</reference>
<name>A0A9P4N523_9PLEO</name>
<proteinExistence type="predicted"/>
<dbReference type="EMBL" id="ML986604">
    <property type="protein sequence ID" value="KAF2265558.1"/>
    <property type="molecule type" value="Genomic_DNA"/>
</dbReference>
<comment type="caution">
    <text evidence="1">The sequence shown here is derived from an EMBL/GenBank/DDBJ whole genome shotgun (WGS) entry which is preliminary data.</text>
</comment>
<evidence type="ECO:0000313" key="2">
    <source>
        <dbReference type="Proteomes" id="UP000800093"/>
    </source>
</evidence>